<evidence type="ECO:0000313" key="2">
    <source>
        <dbReference type="Proteomes" id="UP001500655"/>
    </source>
</evidence>
<reference evidence="2" key="1">
    <citation type="journal article" date="2019" name="Int. J. Syst. Evol. Microbiol.">
        <title>The Global Catalogue of Microorganisms (GCM) 10K type strain sequencing project: providing services to taxonomists for standard genome sequencing and annotation.</title>
        <authorList>
            <consortium name="The Broad Institute Genomics Platform"/>
            <consortium name="The Broad Institute Genome Sequencing Center for Infectious Disease"/>
            <person name="Wu L."/>
            <person name="Ma J."/>
        </authorList>
    </citation>
    <scope>NUCLEOTIDE SEQUENCE [LARGE SCALE GENOMIC DNA]</scope>
    <source>
        <strain evidence="2">JCM 13249</strain>
    </source>
</reference>
<dbReference type="RefSeq" id="WP_344084969.1">
    <property type="nucleotide sequence ID" value="NZ_BAAALS010000024.1"/>
</dbReference>
<dbReference type="EMBL" id="BAAALS010000024">
    <property type="protein sequence ID" value="GAA1767478.1"/>
    <property type="molecule type" value="Genomic_DNA"/>
</dbReference>
<gene>
    <name evidence="1" type="ORF">GCM10009681_43180</name>
</gene>
<accession>A0ABP4X0K2</accession>
<proteinExistence type="predicted"/>
<evidence type="ECO:0000313" key="1">
    <source>
        <dbReference type="EMBL" id="GAA1767478.1"/>
    </source>
</evidence>
<protein>
    <submittedName>
        <fullName evidence="1">Uncharacterized protein</fullName>
    </submittedName>
</protein>
<organism evidence="1 2">
    <name type="scientific">Luedemannella helvata</name>
    <dbReference type="NCBI Taxonomy" id="349315"/>
    <lineage>
        <taxon>Bacteria</taxon>
        <taxon>Bacillati</taxon>
        <taxon>Actinomycetota</taxon>
        <taxon>Actinomycetes</taxon>
        <taxon>Micromonosporales</taxon>
        <taxon>Micromonosporaceae</taxon>
        <taxon>Luedemannella</taxon>
    </lineage>
</organism>
<comment type="caution">
    <text evidence="1">The sequence shown here is derived from an EMBL/GenBank/DDBJ whole genome shotgun (WGS) entry which is preliminary data.</text>
</comment>
<name>A0ABP4X0K2_9ACTN</name>
<dbReference type="Proteomes" id="UP001500655">
    <property type="component" value="Unassembled WGS sequence"/>
</dbReference>
<sequence length="88" mass="9361">MNPITRLLNAIADRQGDDAADRARGLHVTYVNGVRTVHLPELPTVATAYRSRLLAAGELDDPAAWALAHREAAAPAASAGRPVLRRVA</sequence>
<keyword evidence="2" id="KW-1185">Reference proteome</keyword>